<keyword evidence="4" id="KW-1185">Reference proteome</keyword>
<keyword evidence="1" id="KW-0472">Membrane</keyword>
<feature type="domain" description="Aerotolerance regulator N-terminal" evidence="2">
    <location>
        <begin position="1"/>
        <end position="78"/>
    </location>
</feature>
<dbReference type="Pfam" id="PF07584">
    <property type="entry name" value="BatA"/>
    <property type="match status" value="1"/>
</dbReference>
<protein>
    <submittedName>
        <fullName evidence="3">BatA domain-containing protein</fullName>
    </submittedName>
</protein>
<organism evidence="3 4">
    <name type="scientific">Persicirhabdus sediminis</name>
    <dbReference type="NCBI Taxonomy" id="454144"/>
    <lineage>
        <taxon>Bacteria</taxon>
        <taxon>Pseudomonadati</taxon>
        <taxon>Verrucomicrobiota</taxon>
        <taxon>Verrucomicrobiia</taxon>
        <taxon>Verrucomicrobiales</taxon>
        <taxon>Verrucomicrobiaceae</taxon>
        <taxon>Persicirhabdus</taxon>
    </lineage>
</organism>
<reference evidence="3" key="1">
    <citation type="submission" date="2021-01" db="EMBL/GenBank/DDBJ databases">
        <title>Modified the classification status of verrucomicrobia.</title>
        <authorList>
            <person name="Feng X."/>
        </authorList>
    </citation>
    <scope>NUCLEOTIDE SEQUENCE</scope>
    <source>
        <strain evidence="3">_KCTC 22039</strain>
    </source>
</reference>
<gene>
    <name evidence="3" type="ORF">JIN82_11205</name>
</gene>
<evidence type="ECO:0000313" key="3">
    <source>
        <dbReference type="EMBL" id="MBK1791720.1"/>
    </source>
</evidence>
<keyword evidence="1" id="KW-1133">Transmembrane helix</keyword>
<feature type="transmembrane region" description="Helical" evidence="1">
    <location>
        <begin position="6"/>
        <end position="24"/>
    </location>
</feature>
<dbReference type="InterPro" id="IPR024163">
    <property type="entry name" value="Aerotolerance_reg_N"/>
</dbReference>
<dbReference type="PANTHER" id="PTHR37464:SF1">
    <property type="entry name" value="BLL2463 PROTEIN"/>
    <property type="match status" value="1"/>
</dbReference>
<evidence type="ECO:0000259" key="2">
    <source>
        <dbReference type="Pfam" id="PF07584"/>
    </source>
</evidence>
<sequence>MQFANPYGFFALLAIPALLAIHFLQRKSKTYATSTLFLLNQAAYVSAKGRRFDRLILSIPLLLQILAILLITWLIVQPRYLASNSSQRIAIVVDSSASMQAFKKSMPEPVGKMMADLKGVAPHAEIWVLPSDHRLPRIYYGNDIEAATLAISENQSATGAVSPNQSLQLARSLAGPQGAVCYLTDTPSRQTLPFDAAELSIGYPINNVGITGIDYQTSADGLMWKALVKNHTSIATQRQWRIITSQGASQPQVIELAPLSTANLTGLFPAGEEFAVLELSPDHFAADDVFYLVRPVAKELTIASDKTAAGLDQLASKLGTSFAHTSLTGQHESADLILAHHTEADELPPHSHRMLSAPVGLDDSSWLVGSIVAEPNPLTDRLNWQSLLVMDVPHPALHADDKVLLWQADRPLISLRQLEQSSQLTIHFNLTQSNALQQPAFAIMLMRYCDQIRQNKRGLEQYQSELLQALDIYPPSSDQLTLSQLKLDRSIVSSQPVSTSNAHAPAEAGWYQIHRGDEVWLRSAANFADTREADFSRSTTRYQQSTRHSQLSSQHHYDDPWWQLWLILAMGLLLLSWKLDAKTNPS</sequence>
<dbReference type="AlphaFoldDB" id="A0A8J7MFC9"/>
<evidence type="ECO:0000313" key="4">
    <source>
        <dbReference type="Proteomes" id="UP000624703"/>
    </source>
</evidence>
<keyword evidence="1" id="KW-0812">Transmembrane</keyword>
<dbReference type="RefSeq" id="WP_200311739.1">
    <property type="nucleotide sequence ID" value="NZ_JAENIM010000041.1"/>
</dbReference>
<proteinExistence type="predicted"/>
<dbReference type="Proteomes" id="UP000624703">
    <property type="component" value="Unassembled WGS sequence"/>
</dbReference>
<feature type="transmembrane region" description="Helical" evidence="1">
    <location>
        <begin position="55"/>
        <end position="76"/>
    </location>
</feature>
<name>A0A8J7MFC9_9BACT</name>
<evidence type="ECO:0000256" key="1">
    <source>
        <dbReference type="SAM" id="Phobius"/>
    </source>
</evidence>
<dbReference type="PANTHER" id="PTHR37464">
    <property type="entry name" value="BLL2463 PROTEIN"/>
    <property type="match status" value="1"/>
</dbReference>
<accession>A0A8J7MFC9</accession>
<comment type="caution">
    <text evidence="3">The sequence shown here is derived from an EMBL/GenBank/DDBJ whole genome shotgun (WGS) entry which is preliminary data.</text>
</comment>
<dbReference type="EMBL" id="JAENIM010000041">
    <property type="protein sequence ID" value="MBK1791720.1"/>
    <property type="molecule type" value="Genomic_DNA"/>
</dbReference>